<gene>
    <name evidence="2" type="ORF">EV200_109155</name>
    <name evidence="1" type="ORF">GCM10011413_15520</name>
</gene>
<comment type="caution">
    <text evidence="2">The sequence shown here is derived from an EMBL/GenBank/DDBJ whole genome shotgun (WGS) entry which is preliminary data.</text>
</comment>
<reference evidence="2 3" key="3">
    <citation type="submission" date="2019-03" db="EMBL/GenBank/DDBJ databases">
        <title>Genomic Encyclopedia of Type Strains, Phase IV (KMG-IV): sequencing the most valuable type-strain genomes for metagenomic binning, comparative biology and taxonomic classification.</title>
        <authorList>
            <person name="Goeker M."/>
        </authorList>
    </citation>
    <scope>NUCLEOTIDE SEQUENCE [LARGE SCALE GENOMIC DNA]</scope>
    <source>
        <strain evidence="2 3">DSM 103236</strain>
    </source>
</reference>
<dbReference type="Pfam" id="PF26559">
    <property type="entry name" value="DUF8184"/>
    <property type="match status" value="1"/>
</dbReference>
<name>A0A4R2H3S7_9SPHI</name>
<reference evidence="4" key="2">
    <citation type="journal article" date="2019" name="Int. J. Syst. Evol. Microbiol.">
        <title>The Global Catalogue of Microorganisms (GCM) 10K type strain sequencing project: providing services to taxonomists for standard genome sequencing and annotation.</title>
        <authorList>
            <consortium name="The Broad Institute Genomics Platform"/>
            <consortium name="The Broad Institute Genome Sequencing Center for Infectious Disease"/>
            <person name="Wu L."/>
            <person name="Ma J."/>
        </authorList>
    </citation>
    <scope>NUCLEOTIDE SEQUENCE [LARGE SCALE GENOMIC DNA]</scope>
    <source>
        <strain evidence="4">CGMCC 1.15644</strain>
    </source>
</reference>
<proteinExistence type="predicted"/>
<reference evidence="1" key="1">
    <citation type="journal article" date="2014" name="Int. J. Syst. Evol. Microbiol.">
        <title>Complete genome of a new Firmicutes species belonging to the dominant human colonic microbiota ('Ruminococcus bicirculans') reveals two chromosomes and a selective capacity to utilize plant glucans.</title>
        <authorList>
            <consortium name="NISC Comparative Sequencing Program"/>
            <person name="Wegmann U."/>
            <person name="Louis P."/>
            <person name="Goesmann A."/>
            <person name="Henrissat B."/>
            <person name="Duncan S.H."/>
            <person name="Flint H.J."/>
        </authorList>
    </citation>
    <scope>NUCLEOTIDE SEQUENCE</scope>
    <source>
        <strain evidence="1">CGMCC 1.15644</strain>
    </source>
</reference>
<dbReference type="EMBL" id="BMJO01000002">
    <property type="protein sequence ID" value="GGE50197.1"/>
    <property type="molecule type" value="Genomic_DNA"/>
</dbReference>
<dbReference type="InterPro" id="IPR058497">
    <property type="entry name" value="DUF8184"/>
</dbReference>
<reference evidence="1" key="4">
    <citation type="submission" date="2024-05" db="EMBL/GenBank/DDBJ databases">
        <authorList>
            <person name="Sun Q."/>
            <person name="Zhou Y."/>
        </authorList>
    </citation>
    <scope>NUCLEOTIDE SEQUENCE</scope>
    <source>
        <strain evidence="1">CGMCC 1.15644</strain>
    </source>
</reference>
<dbReference type="Proteomes" id="UP000295684">
    <property type="component" value="Unassembled WGS sequence"/>
</dbReference>
<evidence type="ECO:0000313" key="2">
    <source>
        <dbReference type="EMBL" id="TCO19971.1"/>
    </source>
</evidence>
<accession>A0A4R2H3S7</accession>
<protein>
    <submittedName>
        <fullName evidence="2">Uncharacterized protein</fullName>
    </submittedName>
</protein>
<sequence length="204" mass="24040">MKIIKPKISGITYEPKVKELCLIADLKFVYDLNIRKFHLDENPHGEPCLKEIFDIIVDEIFSNLSFKSSYRNKETIFKLESQNEIDNLVFKVISSLNLSVIDQDEMDKFQLFFEEGRFKELDIYKQNEKYELIDSLAVTGDEDEIILIKQNPWGRFKVDHLACSDQKQLDYSLTNGELGIYQLDINDAIYSLFSKFIERVKFRK</sequence>
<dbReference type="RefSeq" id="WP_132535932.1">
    <property type="nucleotide sequence ID" value="NZ_BMJO01000002.1"/>
</dbReference>
<evidence type="ECO:0000313" key="1">
    <source>
        <dbReference type="EMBL" id="GGE50197.1"/>
    </source>
</evidence>
<dbReference type="EMBL" id="SLWO01000009">
    <property type="protein sequence ID" value="TCO19971.1"/>
    <property type="molecule type" value="Genomic_DNA"/>
</dbReference>
<organism evidence="2 3">
    <name type="scientific">Pedobacter psychrotolerans</name>
    <dbReference type="NCBI Taxonomy" id="1843235"/>
    <lineage>
        <taxon>Bacteria</taxon>
        <taxon>Pseudomonadati</taxon>
        <taxon>Bacteroidota</taxon>
        <taxon>Sphingobacteriia</taxon>
        <taxon>Sphingobacteriales</taxon>
        <taxon>Sphingobacteriaceae</taxon>
        <taxon>Pedobacter</taxon>
    </lineage>
</organism>
<dbReference type="AlphaFoldDB" id="A0A4R2H3S7"/>
<dbReference type="Proteomes" id="UP000622648">
    <property type="component" value="Unassembled WGS sequence"/>
</dbReference>
<keyword evidence="4" id="KW-1185">Reference proteome</keyword>
<evidence type="ECO:0000313" key="4">
    <source>
        <dbReference type="Proteomes" id="UP000622648"/>
    </source>
</evidence>
<dbReference type="OrthoDB" id="1493133at2"/>
<evidence type="ECO:0000313" key="3">
    <source>
        <dbReference type="Proteomes" id="UP000295684"/>
    </source>
</evidence>